<feature type="transmembrane region" description="Helical" evidence="1">
    <location>
        <begin position="187"/>
        <end position="207"/>
    </location>
</feature>
<dbReference type="RefSeq" id="WP_285723172.1">
    <property type="nucleotide sequence ID" value="NZ_BSDD01000001.1"/>
</dbReference>
<comment type="caution">
    <text evidence="2">The sequence shown here is derived from an EMBL/GenBank/DDBJ whole genome shotgun (WGS) entry which is preliminary data.</text>
</comment>
<name>A0ABQ5Q3F2_9BACT</name>
<dbReference type="Proteomes" id="UP001165089">
    <property type="component" value="Unassembled WGS sequence"/>
</dbReference>
<organism evidence="2 3">
    <name type="scientific">Geothrix rubra</name>
    <dbReference type="NCBI Taxonomy" id="2927977"/>
    <lineage>
        <taxon>Bacteria</taxon>
        <taxon>Pseudomonadati</taxon>
        <taxon>Acidobacteriota</taxon>
        <taxon>Holophagae</taxon>
        <taxon>Holophagales</taxon>
        <taxon>Holophagaceae</taxon>
        <taxon>Geothrix</taxon>
    </lineage>
</organism>
<evidence type="ECO:0000313" key="2">
    <source>
        <dbReference type="EMBL" id="GLH69265.1"/>
    </source>
</evidence>
<keyword evidence="3" id="KW-1185">Reference proteome</keyword>
<keyword evidence="1" id="KW-1133">Transmembrane helix</keyword>
<feature type="transmembrane region" description="Helical" evidence="1">
    <location>
        <begin position="12"/>
        <end position="32"/>
    </location>
</feature>
<keyword evidence="1" id="KW-0472">Membrane</keyword>
<keyword evidence="1" id="KW-0812">Transmembrane</keyword>
<proteinExistence type="predicted"/>
<accession>A0ABQ5Q3F2</accession>
<reference evidence="2 3" key="1">
    <citation type="journal article" date="2023" name="Antonie Van Leeuwenhoek">
        <title>Mesoterricola silvestris gen. nov., sp. nov., Mesoterricola sediminis sp. nov., Geothrix oryzae sp. nov., Geothrix edaphica sp. nov., Geothrix rubra sp. nov., and Geothrix limicola sp. nov., six novel members of Acidobacteriota isolated from soils.</title>
        <authorList>
            <person name="Itoh H."/>
            <person name="Sugisawa Y."/>
            <person name="Mise K."/>
            <person name="Xu Z."/>
            <person name="Kuniyasu M."/>
            <person name="Ushijima N."/>
            <person name="Kawano K."/>
            <person name="Kobayashi E."/>
            <person name="Shiratori Y."/>
            <person name="Masuda Y."/>
            <person name="Senoo K."/>
        </authorList>
    </citation>
    <scope>NUCLEOTIDE SEQUENCE [LARGE SCALE GENOMIC DNA]</scope>
    <source>
        <strain evidence="2 3">Red803</strain>
    </source>
</reference>
<feature type="transmembrane region" description="Helical" evidence="1">
    <location>
        <begin position="254"/>
        <end position="271"/>
    </location>
</feature>
<protein>
    <submittedName>
        <fullName evidence="2">Uncharacterized protein</fullName>
    </submittedName>
</protein>
<evidence type="ECO:0000256" key="1">
    <source>
        <dbReference type="SAM" id="Phobius"/>
    </source>
</evidence>
<feature type="transmembrane region" description="Helical" evidence="1">
    <location>
        <begin position="157"/>
        <end position="180"/>
    </location>
</feature>
<gene>
    <name evidence="2" type="ORF">GETHPA_07980</name>
</gene>
<sequence>MKPTSASPAPSAARQAGLWALAALIMLGSIVFQRLTGPTHPLRGAFTVQGETFRYRLSRSGDSGRDERLALPDPGPGVRGTLAYRRFRTADPLTTVPLVPEQREGKAELAARLPRQPAAGKLEYRLRLDTPGGPLRIPSDGSAVVIRFKDPVPGPLLAAHVLLMFLGVLIGVRAGLAALVHGPDMRGLAWTTLAALTLGGLVLGPFVQKHAFGAYWTGFPFGGDLTDNKTLLMWGAWALACGLLLVTKRHGPRRLALGLAALVMLGVYLVPHSARGSELDYGKLDRGLDPSRAVVTGR</sequence>
<evidence type="ECO:0000313" key="3">
    <source>
        <dbReference type="Proteomes" id="UP001165089"/>
    </source>
</evidence>
<dbReference type="EMBL" id="BSDD01000001">
    <property type="protein sequence ID" value="GLH69265.1"/>
    <property type="molecule type" value="Genomic_DNA"/>
</dbReference>